<gene>
    <name evidence="2" type="ORF">VJ786_11365</name>
</gene>
<dbReference type="Proteomes" id="UP001363035">
    <property type="component" value="Unassembled WGS sequence"/>
</dbReference>
<reference evidence="2 3" key="1">
    <citation type="submission" date="2024-01" db="EMBL/GenBank/DDBJ databases">
        <title>Sphingobacterium tenebrionis sp. nov., a novel endophyte isolated from tenebrio molitor intestines.</title>
        <authorList>
            <person name="Zhang C."/>
        </authorList>
    </citation>
    <scope>NUCLEOTIDE SEQUENCE [LARGE SCALE GENOMIC DNA]</scope>
    <source>
        <strain evidence="2 3">PU5-4</strain>
    </source>
</reference>
<name>A0ABU8I7K2_9SPHI</name>
<comment type="caution">
    <text evidence="2">The sequence shown here is derived from an EMBL/GenBank/DDBJ whole genome shotgun (WGS) entry which is preliminary data.</text>
</comment>
<keyword evidence="1" id="KW-0812">Transmembrane</keyword>
<proteinExistence type="predicted"/>
<evidence type="ECO:0000313" key="2">
    <source>
        <dbReference type="EMBL" id="MEI5985497.1"/>
    </source>
</evidence>
<dbReference type="RefSeq" id="WP_336557734.1">
    <property type="nucleotide sequence ID" value="NZ_JAYLLN010000027.1"/>
</dbReference>
<organism evidence="2 3">
    <name type="scientific">Sphingobacterium tenebrionis</name>
    <dbReference type="NCBI Taxonomy" id="3111775"/>
    <lineage>
        <taxon>Bacteria</taxon>
        <taxon>Pseudomonadati</taxon>
        <taxon>Bacteroidota</taxon>
        <taxon>Sphingobacteriia</taxon>
        <taxon>Sphingobacteriales</taxon>
        <taxon>Sphingobacteriaceae</taxon>
        <taxon>Sphingobacterium</taxon>
    </lineage>
</organism>
<feature type="transmembrane region" description="Helical" evidence="1">
    <location>
        <begin position="12"/>
        <end position="31"/>
    </location>
</feature>
<protein>
    <submittedName>
        <fullName evidence="2">Uncharacterized protein</fullName>
    </submittedName>
</protein>
<keyword evidence="3" id="KW-1185">Reference proteome</keyword>
<feature type="transmembrane region" description="Helical" evidence="1">
    <location>
        <begin position="37"/>
        <end position="58"/>
    </location>
</feature>
<evidence type="ECO:0000313" key="3">
    <source>
        <dbReference type="Proteomes" id="UP001363035"/>
    </source>
</evidence>
<keyword evidence="1" id="KW-1133">Transmembrane helix</keyword>
<evidence type="ECO:0000256" key="1">
    <source>
        <dbReference type="SAM" id="Phobius"/>
    </source>
</evidence>
<sequence>MENQIDNSKEINVKGIILLTALILGGLTAWIATGTFLGVIGGTVAALVFAIIFITALLPNKPHDR</sequence>
<dbReference type="EMBL" id="JAYLLN010000027">
    <property type="protein sequence ID" value="MEI5985497.1"/>
    <property type="molecule type" value="Genomic_DNA"/>
</dbReference>
<keyword evidence="1" id="KW-0472">Membrane</keyword>
<accession>A0ABU8I7K2</accession>